<dbReference type="InterPro" id="IPR001763">
    <property type="entry name" value="Rhodanese-like_dom"/>
</dbReference>
<organism evidence="3 4">
    <name type="scientific">Aquipseudomonas alcaligenes</name>
    <name type="common">Pseudomonas alcaligenes</name>
    <dbReference type="NCBI Taxonomy" id="43263"/>
    <lineage>
        <taxon>Bacteria</taxon>
        <taxon>Pseudomonadati</taxon>
        <taxon>Pseudomonadota</taxon>
        <taxon>Gammaproteobacteria</taxon>
        <taxon>Pseudomonadales</taxon>
        <taxon>Pseudomonadaceae</taxon>
        <taxon>Aquipseudomonas</taxon>
    </lineage>
</organism>
<accession>A0A1N6SSW7</accession>
<dbReference type="GO" id="GO:0016740">
    <property type="term" value="F:transferase activity"/>
    <property type="evidence" value="ECO:0007669"/>
    <property type="project" value="UniProtKB-KW"/>
</dbReference>
<dbReference type="RefSeq" id="WP_076426523.1">
    <property type="nucleotide sequence ID" value="NZ_FTMP01000004.1"/>
</dbReference>
<dbReference type="AlphaFoldDB" id="A0A1N6SSW7"/>
<dbReference type="Pfam" id="PF00581">
    <property type="entry name" value="Rhodanese"/>
    <property type="match status" value="1"/>
</dbReference>
<dbReference type="Gene3D" id="3.40.250.10">
    <property type="entry name" value="Rhodanese-like domain"/>
    <property type="match status" value="1"/>
</dbReference>
<dbReference type="PROSITE" id="PS50206">
    <property type="entry name" value="RHODANESE_3"/>
    <property type="match status" value="1"/>
</dbReference>
<dbReference type="Proteomes" id="UP000185841">
    <property type="component" value="Unassembled WGS sequence"/>
</dbReference>
<feature type="chain" id="PRO_5013043098" evidence="1">
    <location>
        <begin position="19"/>
        <end position="158"/>
    </location>
</feature>
<keyword evidence="1" id="KW-0732">Signal</keyword>
<proteinExistence type="predicted"/>
<protein>
    <submittedName>
        <fullName evidence="3">Rhodanese-related sulfurtransferase</fullName>
    </submittedName>
</protein>
<sequence length="158" mass="17397">MRLALMLLLCLGVPSVGASEAPLSVKGATTINAVQARQLYEFGVLFIDVRPAREWSWGHVHGALHLALDQRFDELANPDWPRAMPMVLYCDSEVCPYSAEAARRAVDWGFQQVYYFRPGYFAWQLLDFPQGKGSEGEMFAFNLGAPAAAAGVARSGLD</sequence>
<reference evidence="3 4" key="1">
    <citation type="submission" date="2017-01" db="EMBL/GenBank/DDBJ databases">
        <authorList>
            <person name="Mah S.A."/>
            <person name="Swanson W.J."/>
            <person name="Moy G.W."/>
            <person name="Vacquier V.D."/>
        </authorList>
    </citation>
    <scope>NUCLEOTIDE SEQUENCE [LARGE SCALE GENOMIC DNA]</scope>
    <source>
        <strain evidence="3 4">RU36E</strain>
    </source>
</reference>
<keyword evidence="3" id="KW-0808">Transferase</keyword>
<evidence type="ECO:0000313" key="3">
    <source>
        <dbReference type="EMBL" id="SIQ44114.1"/>
    </source>
</evidence>
<evidence type="ECO:0000313" key="4">
    <source>
        <dbReference type="Proteomes" id="UP000185841"/>
    </source>
</evidence>
<evidence type="ECO:0000256" key="1">
    <source>
        <dbReference type="SAM" id="SignalP"/>
    </source>
</evidence>
<name>A0A1N6SSW7_AQUAC</name>
<dbReference type="SUPFAM" id="SSF52821">
    <property type="entry name" value="Rhodanese/Cell cycle control phosphatase"/>
    <property type="match status" value="1"/>
</dbReference>
<evidence type="ECO:0000259" key="2">
    <source>
        <dbReference type="PROSITE" id="PS50206"/>
    </source>
</evidence>
<feature type="domain" description="Rhodanese" evidence="2">
    <location>
        <begin position="43"/>
        <end position="132"/>
    </location>
</feature>
<dbReference type="EMBL" id="FTMP01000004">
    <property type="protein sequence ID" value="SIQ44114.1"/>
    <property type="molecule type" value="Genomic_DNA"/>
</dbReference>
<dbReference type="CDD" id="cd00158">
    <property type="entry name" value="RHOD"/>
    <property type="match status" value="1"/>
</dbReference>
<gene>
    <name evidence="3" type="ORF">SAMN05878282_104120</name>
</gene>
<dbReference type="InterPro" id="IPR036873">
    <property type="entry name" value="Rhodanese-like_dom_sf"/>
</dbReference>
<feature type="signal peptide" evidence="1">
    <location>
        <begin position="1"/>
        <end position="18"/>
    </location>
</feature>